<dbReference type="NCBIfam" id="NF011696">
    <property type="entry name" value="PRK15116.1"/>
    <property type="match status" value="1"/>
</dbReference>
<dbReference type="Proteomes" id="UP000275281">
    <property type="component" value="Unassembled WGS sequence"/>
</dbReference>
<reference evidence="12 13" key="1">
    <citation type="submission" date="2018-11" db="EMBL/GenBank/DDBJ databases">
        <authorList>
            <person name="Ye M.-Q."/>
            <person name="Du Z.-J."/>
        </authorList>
    </citation>
    <scope>NUCLEOTIDE SEQUENCE [LARGE SCALE GENOMIC DNA]</scope>
    <source>
        <strain evidence="12 13">U0105</strain>
    </source>
</reference>
<comment type="caution">
    <text evidence="12">The sequence shown here is derived from an EMBL/GenBank/DDBJ whole genome shotgun (WGS) entry which is preliminary data.</text>
</comment>
<dbReference type="Gene3D" id="3.40.50.720">
    <property type="entry name" value="NAD(P)-binding Rossmann-like Domain"/>
    <property type="match status" value="1"/>
</dbReference>
<evidence type="ECO:0000256" key="1">
    <source>
        <dbReference type="ARBA" id="ARBA00004167"/>
    </source>
</evidence>
<dbReference type="GO" id="GO:0061504">
    <property type="term" value="P:cyclic threonylcarbamoyladenosine biosynthetic process"/>
    <property type="evidence" value="ECO:0007669"/>
    <property type="project" value="TreeGrafter"/>
</dbReference>
<dbReference type="OrthoDB" id="9804150at2"/>
<proteinExistence type="inferred from homology"/>
<evidence type="ECO:0000313" key="12">
    <source>
        <dbReference type="EMBL" id="RPJ67600.1"/>
    </source>
</evidence>
<dbReference type="InterPro" id="IPR035985">
    <property type="entry name" value="Ubiquitin-activating_enz"/>
</dbReference>
<evidence type="ECO:0000256" key="2">
    <source>
        <dbReference type="ARBA" id="ARBA00009919"/>
    </source>
</evidence>
<dbReference type="PANTHER" id="PTHR43267">
    <property type="entry name" value="TRNA THREONYLCARBAMOYLADENOSINE DEHYDRATASE"/>
    <property type="match status" value="1"/>
</dbReference>
<dbReference type="InterPro" id="IPR045886">
    <property type="entry name" value="ThiF/MoeB/HesA"/>
</dbReference>
<evidence type="ECO:0000256" key="9">
    <source>
        <dbReference type="ARBA" id="ARBA00074884"/>
    </source>
</evidence>
<evidence type="ECO:0000256" key="3">
    <source>
        <dbReference type="ARBA" id="ARBA00022598"/>
    </source>
</evidence>
<dbReference type="GO" id="GO:0061503">
    <property type="term" value="F:tRNA threonylcarbamoyladenosine dehydratase"/>
    <property type="evidence" value="ECO:0007669"/>
    <property type="project" value="TreeGrafter"/>
</dbReference>
<dbReference type="FunFam" id="3.40.50.720:FF:000096">
    <property type="entry name" value="tRNA cyclic N6-threonylcarbamoyladenosine(37) synthase TcdA"/>
    <property type="match status" value="1"/>
</dbReference>
<dbReference type="Pfam" id="PF00899">
    <property type="entry name" value="ThiF"/>
    <property type="match status" value="1"/>
</dbReference>
<comment type="similarity">
    <text evidence="2">Belongs to the HesA/MoeB/ThiF family.</text>
</comment>
<dbReference type="GO" id="GO:0016020">
    <property type="term" value="C:membrane"/>
    <property type="evidence" value="ECO:0007669"/>
    <property type="project" value="UniProtKB-SubCell"/>
</dbReference>
<comment type="subcellular location">
    <subcellularLocation>
        <location evidence="1">Membrane</location>
        <topology evidence="1">Single-pass membrane protein</topology>
    </subcellularLocation>
</comment>
<keyword evidence="5" id="KW-0547">Nucleotide-binding</keyword>
<dbReference type="SUPFAM" id="SSF69572">
    <property type="entry name" value="Activating enzymes of the ubiquitin-like proteins"/>
    <property type="match status" value="1"/>
</dbReference>
<keyword evidence="6" id="KW-0067">ATP-binding</keyword>
<protein>
    <recommendedName>
        <fullName evidence="9">tRNA threonylcarbamoyladenosine dehydratase</fullName>
    </recommendedName>
    <alternativeName>
        <fullName evidence="10">t(6)A37 dehydratase</fullName>
    </alternativeName>
</protein>
<evidence type="ECO:0000256" key="7">
    <source>
        <dbReference type="ARBA" id="ARBA00022989"/>
    </source>
</evidence>
<keyword evidence="13" id="KW-1185">Reference proteome</keyword>
<accession>A0A3N5Y2Q5</accession>
<keyword evidence="7" id="KW-1133">Transmembrane helix</keyword>
<dbReference type="RefSeq" id="WP_124027501.1">
    <property type="nucleotide sequence ID" value="NZ_JBHRSN010000015.1"/>
</dbReference>
<evidence type="ECO:0000256" key="8">
    <source>
        <dbReference type="ARBA" id="ARBA00023136"/>
    </source>
</evidence>
<dbReference type="InterPro" id="IPR000594">
    <property type="entry name" value="ThiF_NAD_FAD-bd"/>
</dbReference>
<dbReference type="GO" id="GO:0005524">
    <property type="term" value="F:ATP binding"/>
    <property type="evidence" value="ECO:0007669"/>
    <property type="project" value="UniProtKB-KW"/>
</dbReference>
<keyword evidence="4" id="KW-0812">Transmembrane</keyword>
<dbReference type="GO" id="GO:0008641">
    <property type="term" value="F:ubiquitin-like modifier activating enzyme activity"/>
    <property type="evidence" value="ECO:0007669"/>
    <property type="project" value="InterPro"/>
</dbReference>
<keyword evidence="3" id="KW-0436">Ligase</keyword>
<dbReference type="AlphaFoldDB" id="A0A3N5Y2Q5"/>
<dbReference type="EMBL" id="RPOK01000002">
    <property type="protein sequence ID" value="RPJ67600.1"/>
    <property type="molecule type" value="Genomic_DNA"/>
</dbReference>
<gene>
    <name evidence="12" type="primary">tcdA</name>
    <name evidence="12" type="ORF">DRW07_08810</name>
</gene>
<name>A0A3N5Y2Q5_9ALTE</name>
<dbReference type="CDD" id="cd00755">
    <property type="entry name" value="YgdL_like"/>
    <property type="match status" value="1"/>
</dbReference>
<evidence type="ECO:0000256" key="6">
    <source>
        <dbReference type="ARBA" id="ARBA00022840"/>
    </source>
</evidence>
<evidence type="ECO:0000256" key="4">
    <source>
        <dbReference type="ARBA" id="ARBA00022692"/>
    </source>
</evidence>
<keyword evidence="8" id="KW-0472">Membrane</keyword>
<sequence>MNNTVKTRFGGIARLYGNAVLSRFAESHVAIIGIGGVGCWSAEAIARSGVGKITLVDLDDICITNTNRQLHALSHTVGKAKVDVMKQRILAINPDCQVNAIEDFVLPENVSALITSDLDSVIEATDSVNAKAAIIAHCKRQKIHVVTVGGAGGQLDPTQITTADLAKTKQDPLAAKLRSVLRRDYGFSKNLQRRFGVPCVYSHEQLRYPQPDGSVSFEKSVMDGSTRLDCASGFGAISTVTATFGMVAASVSLSRLETLSRQASES</sequence>
<evidence type="ECO:0000256" key="5">
    <source>
        <dbReference type="ARBA" id="ARBA00022741"/>
    </source>
</evidence>
<evidence type="ECO:0000313" key="13">
    <source>
        <dbReference type="Proteomes" id="UP000275281"/>
    </source>
</evidence>
<evidence type="ECO:0000259" key="11">
    <source>
        <dbReference type="Pfam" id="PF00899"/>
    </source>
</evidence>
<dbReference type="PANTHER" id="PTHR43267:SF1">
    <property type="entry name" value="TRNA THREONYLCARBAMOYLADENOSINE DEHYDRATASE"/>
    <property type="match status" value="1"/>
</dbReference>
<evidence type="ECO:0000256" key="10">
    <source>
        <dbReference type="ARBA" id="ARBA00083375"/>
    </source>
</evidence>
<feature type="domain" description="THIF-type NAD/FAD binding fold" evidence="11">
    <location>
        <begin position="15"/>
        <end position="251"/>
    </location>
</feature>
<organism evidence="12 13">
    <name type="scientific">Alteromonas sediminis</name>
    <dbReference type="NCBI Taxonomy" id="2259342"/>
    <lineage>
        <taxon>Bacteria</taxon>
        <taxon>Pseudomonadati</taxon>
        <taxon>Pseudomonadota</taxon>
        <taxon>Gammaproteobacteria</taxon>
        <taxon>Alteromonadales</taxon>
        <taxon>Alteromonadaceae</taxon>
        <taxon>Alteromonas/Salinimonas group</taxon>
        <taxon>Alteromonas</taxon>
    </lineage>
</organism>